<dbReference type="PROSITE" id="PS51352">
    <property type="entry name" value="THIOREDOXIN_2"/>
    <property type="match status" value="1"/>
</dbReference>
<evidence type="ECO:0000313" key="3">
    <source>
        <dbReference type="EMBL" id="KAK8885936.1"/>
    </source>
</evidence>
<keyword evidence="4" id="KW-1185">Reference proteome</keyword>
<sequence>MSASNILVFKGDKAALTQQVISAGGLVVVDFHASWCPSCRKLAQKLPTIANEYPNVLFLKTDVDEAKELAASFSISSIPHCKFFRVGEDKSLNELGSVTGANYSQIYQKLKDLS</sequence>
<reference evidence="3 4" key="1">
    <citation type="submission" date="2024-04" db="EMBL/GenBank/DDBJ databases">
        <title>Tritrichomonas musculus Genome.</title>
        <authorList>
            <person name="Alves-Ferreira E."/>
            <person name="Grigg M."/>
            <person name="Lorenzi H."/>
            <person name="Galac M."/>
        </authorList>
    </citation>
    <scope>NUCLEOTIDE SEQUENCE [LARGE SCALE GENOMIC DNA]</scope>
    <source>
        <strain evidence="3 4">EAF2021</strain>
    </source>
</reference>
<evidence type="ECO:0000256" key="1">
    <source>
        <dbReference type="ARBA" id="ARBA00023157"/>
    </source>
</evidence>
<keyword evidence="1" id="KW-1015">Disulfide bond</keyword>
<dbReference type="Proteomes" id="UP001470230">
    <property type="component" value="Unassembled WGS sequence"/>
</dbReference>
<accession>A0ABR2K5A5</accession>
<dbReference type="PANTHER" id="PTHR46115">
    <property type="entry name" value="THIOREDOXIN-LIKE PROTEIN 1"/>
    <property type="match status" value="1"/>
</dbReference>
<dbReference type="SUPFAM" id="SSF52833">
    <property type="entry name" value="Thioredoxin-like"/>
    <property type="match status" value="1"/>
</dbReference>
<proteinExistence type="predicted"/>
<comment type="caution">
    <text evidence="3">The sequence shown here is derived from an EMBL/GenBank/DDBJ whole genome shotgun (WGS) entry which is preliminary data.</text>
</comment>
<dbReference type="CDD" id="cd02947">
    <property type="entry name" value="TRX_family"/>
    <property type="match status" value="1"/>
</dbReference>
<protein>
    <recommendedName>
        <fullName evidence="2">Thioredoxin domain-containing protein</fullName>
    </recommendedName>
</protein>
<evidence type="ECO:0000259" key="2">
    <source>
        <dbReference type="PROSITE" id="PS51352"/>
    </source>
</evidence>
<dbReference type="InterPro" id="IPR036249">
    <property type="entry name" value="Thioredoxin-like_sf"/>
</dbReference>
<organism evidence="3 4">
    <name type="scientific">Tritrichomonas musculus</name>
    <dbReference type="NCBI Taxonomy" id="1915356"/>
    <lineage>
        <taxon>Eukaryota</taxon>
        <taxon>Metamonada</taxon>
        <taxon>Parabasalia</taxon>
        <taxon>Tritrichomonadida</taxon>
        <taxon>Tritrichomonadidae</taxon>
        <taxon>Tritrichomonas</taxon>
    </lineage>
</organism>
<feature type="domain" description="Thioredoxin" evidence="2">
    <location>
        <begin position="1"/>
        <end position="114"/>
    </location>
</feature>
<dbReference type="EMBL" id="JAPFFF010000007">
    <property type="protein sequence ID" value="KAK8885936.1"/>
    <property type="molecule type" value="Genomic_DNA"/>
</dbReference>
<gene>
    <name evidence="3" type="ORF">M9Y10_041394</name>
</gene>
<dbReference type="InterPro" id="IPR013766">
    <property type="entry name" value="Thioredoxin_domain"/>
</dbReference>
<name>A0ABR2K5A5_9EUKA</name>
<dbReference type="Pfam" id="PF00085">
    <property type="entry name" value="Thioredoxin"/>
    <property type="match status" value="1"/>
</dbReference>
<dbReference type="Gene3D" id="3.40.30.10">
    <property type="entry name" value="Glutaredoxin"/>
    <property type="match status" value="1"/>
</dbReference>
<dbReference type="PROSITE" id="PS00194">
    <property type="entry name" value="THIOREDOXIN_1"/>
    <property type="match status" value="1"/>
</dbReference>
<dbReference type="InterPro" id="IPR017937">
    <property type="entry name" value="Thioredoxin_CS"/>
</dbReference>
<evidence type="ECO:0000313" key="4">
    <source>
        <dbReference type="Proteomes" id="UP001470230"/>
    </source>
</evidence>